<feature type="domain" description="VOC" evidence="1">
    <location>
        <begin position="12"/>
        <end position="164"/>
    </location>
</feature>
<protein>
    <recommendedName>
        <fullName evidence="1">VOC domain-containing protein</fullName>
    </recommendedName>
</protein>
<dbReference type="Pfam" id="PF13669">
    <property type="entry name" value="Glyoxalase_4"/>
    <property type="match status" value="1"/>
</dbReference>
<dbReference type="InterPro" id="IPR029068">
    <property type="entry name" value="Glyas_Bleomycin-R_OHBP_Dase"/>
</dbReference>
<comment type="caution">
    <text evidence="2">The sequence shown here is derived from an EMBL/GenBank/DDBJ whole genome shotgun (WGS) entry which is preliminary data.</text>
</comment>
<dbReference type="Proteomes" id="UP000263014">
    <property type="component" value="Unassembled WGS sequence"/>
</dbReference>
<dbReference type="SUPFAM" id="SSF54593">
    <property type="entry name" value="Glyoxalase/Bleomycin resistance protein/Dihydroxybiphenyl dioxygenase"/>
    <property type="match status" value="1"/>
</dbReference>
<reference evidence="2 3" key="1">
    <citation type="submission" date="2018-08" db="EMBL/GenBank/DDBJ databases">
        <title>A genome reference for cultivated species of the human gut microbiota.</title>
        <authorList>
            <person name="Zou Y."/>
            <person name="Xue W."/>
            <person name="Luo G."/>
        </authorList>
    </citation>
    <scope>NUCLEOTIDE SEQUENCE [LARGE SCALE GENOMIC DNA]</scope>
    <source>
        <strain evidence="2 3">TM09-12</strain>
    </source>
</reference>
<dbReference type="EMBL" id="QSON01000002">
    <property type="protein sequence ID" value="RGJ06573.1"/>
    <property type="molecule type" value="Genomic_DNA"/>
</dbReference>
<evidence type="ECO:0000259" key="1">
    <source>
        <dbReference type="PROSITE" id="PS51819"/>
    </source>
</evidence>
<gene>
    <name evidence="2" type="ORF">DXD79_04555</name>
</gene>
<evidence type="ECO:0000313" key="2">
    <source>
        <dbReference type="EMBL" id="RGJ06573.1"/>
    </source>
</evidence>
<name>A0A374PAP9_9FIRM</name>
<proteinExistence type="predicted"/>
<dbReference type="PROSITE" id="PS51819">
    <property type="entry name" value="VOC"/>
    <property type="match status" value="1"/>
</dbReference>
<dbReference type="AlphaFoldDB" id="A0A374PAP9"/>
<organism evidence="2 3">
    <name type="scientific">Hungatella hathewayi</name>
    <dbReference type="NCBI Taxonomy" id="154046"/>
    <lineage>
        <taxon>Bacteria</taxon>
        <taxon>Bacillati</taxon>
        <taxon>Bacillota</taxon>
        <taxon>Clostridia</taxon>
        <taxon>Lachnospirales</taxon>
        <taxon>Lachnospiraceae</taxon>
        <taxon>Hungatella</taxon>
    </lineage>
</organism>
<accession>A0A374PAP9</accession>
<sequence length="168" mass="19313">MSEKHPLIDLAGMIHIAIVVNDVQTAVAEWSKWTGIPVEKMNMRLKGITKEDKDPRNHYRKDYDYGMHEGYGFWEADVDFPNGLRIELIQPEPEKGPFKEYYEKHGTGIHHIAFRCGNDSDALNDALEAAGYPYIVDTYHLNIDRWPVHDTEEIMGTNLCIKPGKKEV</sequence>
<dbReference type="Gene3D" id="3.10.180.10">
    <property type="entry name" value="2,3-Dihydroxybiphenyl 1,2-Dioxygenase, domain 1"/>
    <property type="match status" value="1"/>
</dbReference>
<dbReference type="RefSeq" id="WP_117632820.1">
    <property type="nucleotide sequence ID" value="NZ_QSON01000002.1"/>
</dbReference>
<evidence type="ECO:0000313" key="3">
    <source>
        <dbReference type="Proteomes" id="UP000263014"/>
    </source>
</evidence>
<dbReference type="InterPro" id="IPR037523">
    <property type="entry name" value="VOC_core"/>
</dbReference>